<dbReference type="PROSITE" id="PS00584">
    <property type="entry name" value="PFKB_KINASES_2"/>
    <property type="match status" value="1"/>
</dbReference>
<dbReference type="EnsemblMetazoa" id="XM_030979505">
    <property type="protein sequence ID" value="XP_030835365"/>
    <property type="gene ID" value="LOC764505"/>
</dbReference>
<dbReference type="OMA" id="IRCGHYA"/>
<comment type="catalytic activity">
    <reaction evidence="10">
        <text>adenosine + ATP = AMP + ADP + H(+)</text>
        <dbReference type="Rhea" id="RHEA:20824"/>
        <dbReference type="ChEBI" id="CHEBI:15378"/>
        <dbReference type="ChEBI" id="CHEBI:16335"/>
        <dbReference type="ChEBI" id="CHEBI:30616"/>
        <dbReference type="ChEBI" id="CHEBI:456215"/>
        <dbReference type="ChEBI" id="CHEBI:456216"/>
        <dbReference type="EC" id="2.7.1.20"/>
    </reaction>
</comment>
<dbReference type="PANTHER" id="PTHR45769:SF3">
    <property type="entry name" value="ADENOSINE KINASE"/>
    <property type="match status" value="1"/>
</dbReference>
<dbReference type="EC" id="2.7.1.20" evidence="3 10"/>
<comment type="subcellular location">
    <subcellularLocation>
        <location evidence="10">Nucleus</location>
    </subcellularLocation>
</comment>
<dbReference type="Pfam" id="PF00294">
    <property type="entry name" value="PfkB"/>
    <property type="match status" value="1"/>
</dbReference>
<keyword evidence="8 10" id="KW-0067">ATP-binding</keyword>
<dbReference type="Gene3D" id="3.40.1190.20">
    <property type="match status" value="1"/>
</dbReference>
<evidence type="ECO:0000256" key="9">
    <source>
        <dbReference type="PIRSR" id="PIRSR601805-1"/>
    </source>
</evidence>
<reference evidence="13" key="1">
    <citation type="submission" date="2015-02" db="EMBL/GenBank/DDBJ databases">
        <title>Genome sequencing for Strongylocentrotus purpuratus.</title>
        <authorList>
            <person name="Murali S."/>
            <person name="Liu Y."/>
            <person name="Vee V."/>
            <person name="English A."/>
            <person name="Wang M."/>
            <person name="Skinner E."/>
            <person name="Han Y."/>
            <person name="Muzny D.M."/>
            <person name="Worley K.C."/>
            <person name="Gibbs R.A."/>
        </authorList>
    </citation>
    <scope>NUCLEOTIDE SEQUENCE</scope>
</reference>
<keyword evidence="5 10" id="KW-0660">Purine salvage</keyword>
<evidence type="ECO:0000259" key="11">
    <source>
        <dbReference type="Pfam" id="PF00294"/>
    </source>
</evidence>
<dbReference type="InParanoid" id="A0A7M7SVX8"/>
<evidence type="ECO:0000256" key="2">
    <source>
        <dbReference type="ARBA" id="ARBA00010688"/>
    </source>
</evidence>
<dbReference type="Proteomes" id="UP000007110">
    <property type="component" value="Unassembled WGS sequence"/>
</dbReference>
<dbReference type="GO" id="GO:0005829">
    <property type="term" value="C:cytosol"/>
    <property type="evidence" value="ECO:0000318"/>
    <property type="project" value="GO_Central"/>
</dbReference>
<organism evidence="12 13">
    <name type="scientific">Strongylocentrotus purpuratus</name>
    <name type="common">Purple sea urchin</name>
    <dbReference type="NCBI Taxonomy" id="7668"/>
    <lineage>
        <taxon>Eukaryota</taxon>
        <taxon>Metazoa</taxon>
        <taxon>Echinodermata</taxon>
        <taxon>Eleutherozoa</taxon>
        <taxon>Echinozoa</taxon>
        <taxon>Echinoidea</taxon>
        <taxon>Euechinoidea</taxon>
        <taxon>Echinacea</taxon>
        <taxon>Camarodonta</taxon>
        <taxon>Echinidea</taxon>
        <taxon>Strongylocentrotidae</taxon>
        <taxon>Strongylocentrotus</taxon>
    </lineage>
</organism>
<evidence type="ECO:0000256" key="1">
    <source>
        <dbReference type="ARBA" id="ARBA00004801"/>
    </source>
</evidence>
<keyword evidence="13" id="KW-1185">Reference proteome</keyword>
<keyword evidence="10" id="KW-0460">Magnesium</keyword>
<evidence type="ECO:0000256" key="5">
    <source>
        <dbReference type="ARBA" id="ARBA00022726"/>
    </source>
</evidence>
<feature type="domain" description="Carbohydrate kinase PfkB" evidence="11">
    <location>
        <begin position="47"/>
        <end position="337"/>
    </location>
</feature>
<evidence type="ECO:0000256" key="4">
    <source>
        <dbReference type="ARBA" id="ARBA00022679"/>
    </source>
</evidence>
<dbReference type="UniPathway" id="UPA00588">
    <property type="reaction ID" value="UER00659"/>
</dbReference>
<dbReference type="GO" id="GO:0005524">
    <property type="term" value="F:ATP binding"/>
    <property type="evidence" value="ECO:0007669"/>
    <property type="project" value="UniProtKB-UniRule"/>
</dbReference>
<dbReference type="GO" id="GO:0005634">
    <property type="term" value="C:nucleus"/>
    <property type="evidence" value="ECO:0000318"/>
    <property type="project" value="GO_Central"/>
</dbReference>
<keyword evidence="6 10" id="KW-0547">Nucleotide-binding</keyword>
<comment type="subunit">
    <text evidence="10">Monomer.</text>
</comment>
<dbReference type="InterPro" id="IPR029056">
    <property type="entry name" value="Ribokinase-like"/>
</dbReference>
<evidence type="ECO:0000313" key="12">
    <source>
        <dbReference type="EnsemblMetazoa" id="XP_030835365"/>
    </source>
</evidence>
<dbReference type="RefSeq" id="XP_030835365.1">
    <property type="nucleotide sequence ID" value="XM_030979505.1"/>
</dbReference>
<dbReference type="Gene3D" id="3.30.1110.10">
    <property type="match status" value="1"/>
</dbReference>
<proteinExistence type="inferred from homology"/>
<dbReference type="CDD" id="cd01168">
    <property type="entry name" value="adenosine_kinase"/>
    <property type="match status" value="1"/>
</dbReference>
<accession>A0A7M7SVX8</accession>
<comment type="pathway">
    <text evidence="1 10">Purine metabolism; AMP biosynthesis via salvage pathway; AMP from adenosine: step 1/1.</text>
</comment>
<reference evidence="12" key="2">
    <citation type="submission" date="2021-01" db="UniProtKB">
        <authorList>
            <consortium name="EnsemblMetazoa"/>
        </authorList>
    </citation>
    <scope>IDENTIFICATION</scope>
</reference>
<dbReference type="KEGG" id="spu:764505"/>
<dbReference type="GO" id="GO:0006166">
    <property type="term" value="P:purine ribonucleoside salvage"/>
    <property type="evidence" value="ECO:0007669"/>
    <property type="project" value="UniProtKB-KW"/>
</dbReference>
<protein>
    <recommendedName>
        <fullName evidence="3 10">Adenosine kinase</fullName>
        <shortName evidence="10">AK</shortName>
        <ecNumber evidence="3 10">2.7.1.20</ecNumber>
    </recommendedName>
    <alternativeName>
        <fullName evidence="10">Adenosine 5'-phosphotransferase</fullName>
    </alternativeName>
</protein>
<evidence type="ECO:0000256" key="10">
    <source>
        <dbReference type="RuleBase" id="RU368116"/>
    </source>
</evidence>
<comment type="cofactor">
    <cofactor evidence="10">
        <name>Mg(2+)</name>
        <dbReference type="ChEBI" id="CHEBI:18420"/>
    </cofactor>
    <text evidence="10">Binds 3 Mg(2+) ions per subunit.</text>
</comment>
<evidence type="ECO:0000256" key="7">
    <source>
        <dbReference type="ARBA" id="ARBA00022777"/>
    </source>
</evidence>
<dbReference type="InterPro" id="IPR002173">
    <property type="entry name" value="Carboh/pur_kinase_PfkB_CS"/>
</dbReference>
<evidence type="ECO:0000256" key="6">
    <source>
        <dbReference type="ARBA" id="ARBA00022741"/>
    </source>
</evidence>
<sequence length="344" mass="38120">MANVDVSPGKIAGFGIPLLDFIADVDDRLLDRYGLECDSSNQATEEQKVLYDELSRHPRVQVIPGGAVPNALRIAQWLLGIPNITMSFGCIGDDAFGKILTDKSQSEGVYVQYQVHPTQPTGTCAVLITGQHRCLVSNYAAAKHLSSDFIFEDETWRHIKSASCFYLVGYFIHTYPSISRELADFARRENKVLTMNLSAVYVCEQSSQLLTQMIEHAQYVFGNKAELQAYASALDWQDTEESVMMKMSRIPSKTENPTRHVIITHSSQPTLWCNGTAVRSLEVPRIAEDKIVDTCGAGDAFVGGFLSQLVQHKTIEECIRCGHYAAGLSIQQRGMTITGSPSFR</sequence>
<evidence type="ECO:0000256" key="8">
    <source>
        <dbReference type="ARBA" id="ARBA00022840"/>
    </source>
</evidence>
<evidence type="ECO:0000313" key="13">
    <source>
        <dbReference type="Proteomes" id="UP000007110"/>
    </source>
</evidence>
<dbReference type="GO" id="GO:0006144">
    <property type="term" value="P:purine nucleobase metabolic process"/>
    <property type="evidence" value="ECO:0000318"/>
    <property type="project" value="GO_Central"/>
</dbReference>
<feature type="active site" description="Proton acceptor" evidence="9">
    <location>
        <position position="299"/>
    </location>
</feature>
<dbReference type="InterPro" id="IPR001805">
    <property type="entry name" value="Adenokinase"/>
</dbReference>
<keyword evidence="4 10" id="KW-0808">Transferase</keyword>
<comment type="function">
    <text evidence="10">ATP dependent phosphorylation of adenosine and other related nucleoside analogs to monophosphate derivatives.</text>
</comment>
<evidence type="ECO:0000256" key="3">
    <source>
        <dbReference type="ARBA" id="ARBA00012119"/>
    </source>
</evidence>
<comment type="similarity">
    <text evidence="2 10">Belongs to the carbohydrate kinase PfkB family.</text>
</comment>
<dbReference type="SUPFAM" id="SSF53613">
    <property type="entry name" value="Ribokinase-like"/>
    <property type="match status" value="1"/>
</dbReference>
<dbReference type="OrthoDB" id="432447at2759"/>
<dbReference type="GeneID" id="764505"/>
<name>A0A7M7SVX8_STRPU</name>
<keyword evidence="10" id="KW-0539">Nucleus</keyword>
<dbReference type="AlphaFoldDB" id="A0A7M7SVX8"/>
<keyword evidence="7 10" id="KW-0418">Kinase</keyword>
<dbReference type="PRINTS" id="PR00989">
    <property type="entry name" value="ADENOKINASE"/>
</dbReference>
<dbReference type="GO" id="GO:0004001">
    <property type="term" value="F:adenosine kinase activity"/>
    <property type="evidence" value="ECO:0000318"/>
    <property type="project" value="GO_Central"/>
</dbReference>
<dbReference type="PANTHER" id="PTHR45769">
    <property type="entry name" value="ADENOSINE KINASE"/>
    <property type="match status" value="1"/>
</dbReference>
<dbReference type="InterPro" id="IPR011611">
    <property type="entry name" value="PfkB_dom"/>
</dbReference>
<dbReference type="GO" id="GO:0044209">
    <property type="term" value="P:AMP salvage"/>
    <property type="evidence" value="ECO:0007669"/>
    <property type="project" value="UniProtKB-UniRule"/>
</dbReference>